<dbReference type="EMBL" id="ATCF01000025">
    <property type="protein sequence ID" value="EPD98399.1"/>
    <property type="molecule type" value="Genomic_DNA"/>
</dbReference>
<dbReference type="eggNOG" id="COG0467">
    <property type="taxonomic scope" value="Bacteria"/>
</dbReference>
<dbReference type="STRING" id="1203554.HMPREF1476_01784"/>
<evidence type="ECO:0000313" key="2">
    <source>
        <dbReference type="Proteomes" id="UP000014400"/>
    </source>
</evidence>
<dbReference type="HOGENOM" id="CLU_016533_0_0_4"/>
<sequence>MSETQNQKGYALSLEHLSHERIEVSNAEFLHEAFAVSAAHCGDCRPVTVSFAGDPARDARWLAQPFTGDDAPESPWANNYFALSAFKADSKGVFHRRKNSFVGQFVVALDDVTSVVVEGKQKAQIPFSRVTLPPTYVLETSEGNFQVGYFLREPILDRSEAENLSKSIIASGLTDPGAGGPCARLMRLPVGCNGKYRPEFCCRLRLWEPNRRYSIDELREGLQISFATAACAKQQTFAPLGSVRQPAACAQANAVYMPAPTTNIVLQALSECGLLKREIAPDKYELTCPWVNEHTDQVDSGAVYWAPDESHPHGSFKCLHGHCVGRGISELLDYLVIDHEAALMKARITIAPGEVNRIVAAAETELARTGLYFQRSGRIVRLERSSITGNLQLQEVNANSLLVDLSALTRWQHYDGRSKKVVPCDPSPKYLSAILESGRHQALPEIIGIARQPMIDERGRVSKKAGYNAVNKLYADFDERAYEVLDSPTQEDALKALAELETLLEEFPFEAECDKSAALSAILTAVVRSQLKLAPMIHVQAHLPGSGKSYLTALIAAFATCDEVAASSFPKDDEECRKFLHSQLLSSPAAIIFDNLTTDIYAFKSLCMAITEPTFNARILGASRTAEVSTRTLLLSSGNNVGPVEDMTRRVLTICLNPADSNPAEREFRHPNLIEDLRANRAHFVSCALTVISAWMLAGRPIPDRKKTLNSFMQWGEWCRFPLLWLGRSDPATRLFDLMSNDPEREQTAQIFDVLWRVFKGNAFSVKNVAAKIRSSGFDDDIFDAFEEAGLSSGGSLDRRRLGWWFRRKNGWTANGLKLVKLPSSGKQIVYRLEVQPSPSTSPCDQDS</sequence>
<dbReference type="RefSeq" id="WP_016474948.1">
    <property type="nucleotide sequence ID" value="NZ_KE150480.1"/>
</dbReference>
<dbReference type="Proteomes" id="UP000014400">
    <property type="component" value="Unassembled WGS sequence"/>
</dbReference>
<evidence type="ECO:0008006" key="3">
    <source>
        <dbReference type="Google" id="ProtNLM"/>
    </source>
</evidence>
<comment type="caution">
    <text evidence="1">The sequence shown here is derived from an EMBL/GenBank/DDBJ whole genome shotgun (WGS) entry which is preliminary data.</text>
</comment>
<gene>
    <name evidence="1" type="ORF">HMPREF1476_01784</name>
</gene>
<dbReference type="AlphaFoldDB" id="S3CCW4"/>
<dbReference type="PATRIC" id="fig|1203554.3.peg.1869"/>
<accession>S3CCW4</accession>
<keyword evidence="2" id="KW-1185">Reference proteome</keyword>
<organism evidence="1 2">
    <name type="scientific">Sutterella wadsworthensis HGA0223</name>
    <dbReference type="NCBI Taxonomy" id="1203554"/>
    <lineage>
        <taxon>Bacteria</taxon>
        <taxon>Pseudomonadati</taxon>
        <taxon>Pseudomonadota</taxon>
        <taxon>Betaproteobacteria</taxon>
        <taxon>Burkholderiales</taxon>
        <taxon>Sutterellaceae</taxon>
        <taxon>Sutterella</taxon>
    </lineage>
</organism>
<reference evidence="1 2" key="1">
    <citation type="submission" date="2013-04" db="EMBL/GenBank/DDBJ databases">
        <title>The Genome Sequence of Sutterella wadsworthensis HGA0223.</title>
        <authorList>
            <consortium name="The Broad Institute Genomics Platform"/>
            <person name="Earl A."/>
            <person name="Ward D."/>
            <person name="Feldgarden M."/>
            <person name="Gevers D."/>
            <person name="Schmidt T.M."/>
            <person name="Dover J."/>
            <person name="Dai D."/>
            <person name="Walker B."/>
            <person name="Young S."/>
            <person name="Zeng Q."/>
            <person name="Gargeya S."/>
            <person name="Fitzgerald M."/>
            <person name="Haas B."/>
            <person name="Abouelleil A."/>
            <person name="Allen A.W."/>
            <person name="Alvarado L."/>
            <person name="Arachchi H.M."/>
            <person name="Berlin A.M."/>
            <person name="Chapman S.B."/>
            <person name="Gainer-Dewar J."/>
            <person name="Goldberg J."/>
            <person name="Griggs A."/>
            <person name="Gujja S."/>
            <person name="Hansen M."/>
            <person name="Howarth C."/>
            <person name="Imamovic A."/>
            <person name="Ireland A."/>
            <person name="Larimer J."/>
            <person name="McCowan C."/>
            <person name="Murphy C."/>
            <person name="Pearson M."/>
            <person name="Poon T.W."/>
            <person name="Priest M."/>
            <person name="Roberts A."/>
            <person name="Saif S."/>
            <person name="Shea T."/>
            <person name="Sisk P."/>
            <person name="Sykes S."/>
            <person name="Wortman J."/>
            <person name="Nusbaum C."/>
            <person name="Birren B."/>
        </authorList>
    </citation>
    <scope>NUCLEOTIDE SEQUENCE [LARGE SCALE GENOMIC DNA]</scope>
    <source>
        <strain evidence="1 2">HGA0223</strain>
    </source>
</reference>
<dbReference type="Gene3D" id="3.30.70.1790">
    <property type="entry name" value="RepB DNA-primase, N-terminal domain"/>
    <property type="match status" value="1"/>
</dbReference>
<name>S3CCW4_9BURK</name>
<proteinExistence type="predicted"/>
<dbReference type="eggNOG" id="COG1119">
    <property type="taxonomic scope" value="Bacteria"/>
</dbReference>
<protein>
    <recommendedName>
        <fullName evidence="3">RepB-like DNA primase domain-containing protein</fullName>
    </recommendedName>
</protein>
<evidence type="ECO:0000313" key="1">
    <source>
        <dbReference type="EMBL" id="EPD98399.1"/>
    </source>
</evidence>